<keyword evidence="3" id="KW-1185">Reference proteome</keyword>
<accession>A0A014M4E6</accession>
<gene>
    <name evidence="2" type="ORF">BG55_04460</name>
</gene>
<reference evidence="2 3" key="1">
    <citation type="submission" date="2014-02" db="EMBL/GenBank/DDBJ databases">
        <title>Draft genome of Erwinia mallotivora strain BT-MARDI, a papaya dieback pathogen.</title>
        <authorList>
            <person name="Redzuan R."/>
            <person name="Abu Bakar N."/>
            <person name="Badrun R."/>
            <person name="Mohd Raih M.F."/>
            <person name="Rozano L."/>
            <person name="Mat Amin N."/>
        </authorList>
    </citation>
    <scope>NUCLEOTIDE SEQUENCE [LARGE SCALE GENOMIC DNA]</scope>
    <source>
        <strain evidence="2 3">BT-MARDI</strain>
    </source>
</reference>
<dbReference type="AlphaFoldDB" id="A0A014M4E6"/>
<feature type="chain" id="PRO_5001472200" description="Secreted protein" evidence="1">
    <location>
        <begin position="20"/>
        <end position="115"/>
    </location>
</feature>
<evidence type="ECO:0008006" key="4">
    <source>
        <dbReference type="Google" id="ProtNLM"/>
    </source>
</evidence>
<dbReference type="EMBL" id="JFHN01000025">
    <property type="protein sequence ID" value="EXU76691.1"/>
    <property type="molecule type" value="Genomic_DNA"/>
</dbReference>
<protein>
    <recommendedName>
        <fullName evidence="4">Secreted protein</fullName>
    </recommendedName>
</protein>
<feature type="signal peptide" evidence="1">
    <location>
        <begin position="1"/>
        <end position="19"/>
    </location>
</feature>
<dbReference type="RefSeq" id="WP_034934648.1">
    <property type="nucleotide sequence ID" value="NZ_JFHN01000025.1"/>
</dbReference>
<evidence type="ECO:0000256" key="1">
    <source>
        <dbReference type="SAM" id="SignalP"/>
    </source>
</evidence>
<dbReference type="OrthoDB" id="6540211at2"/>
<proteinExistence type="predicted"/>
<keyword evidence="1" id="KW-0732">Signal</keyword>
<dbReference type="Proteomes" id="UP000019918">
    <property type="component" value="Unassembled WGS sequence"/>
</dbReference>
<sequence>MKKVVLLLAVITAIGAAHAEGETDDPAQSYIANLCTIVTQEKSSGSADSYIARLKTLTPPGDAASPQQEDTAFDEDEARTVVAAWMNLNEDQKKVARQSQQACQNATWDEYQSQD</sequence>
<dbReference type="PATRIC" id="fig|69222.5.peg.923"/>
<evidence type="ECO:0000313" key="3">
    <source>
        <dbReference type="Proteomes" id="UP000019918"/>
    </source>
</evidence>
<comment type="caution">
    <text evidence="2">The sequence shown here is derived from an EMBL/GenBank/DDBJ whole genome shotgun (WGS) entry which is preliminary data.</text>
</comment>
<name>A0A014M4E6_9GAMM</name>
<organism evidence="2 3">
    <name type="scientific">Erwinia mallotivora</name>
    <dbReference type="NCBI Taxonomy" id="69222"/>
    <lineage>
        <taxon>Bacteria</taxon>
        <taxon>Pseudomonadati</taxon>
        <taxon>Pseudomonadota</taxon>
        <taxon>Gammaproteobacteria</taxon>
        <taxon>Enterobacterales</taxon>
        <taxon>Erwiniaceae</taxon>
        <taxon>Erwinia</taxon>
    </lineage>
</organism>
<evidence type="ECO:0000313" key="2">
    <source>
        <dbReference type="EMBL" id="EXU76691.1"/>
    </source>
</evidence>